<evidence type="ECO:0000313" key="4">
    <source>
        <dbReference type="Proteomes" id="UP001434737"/>
    </source>
</evidence>
<dbReference type="EMBL" id="CP145316">
    <property type="protein sequence ID" value="XAM18623.1"/>
    <property type="molecule type" value="Genomic_DNA"/>
</dbReference>
<protein>
    <submittedName>
        <fullName evidence="3">M99 family carboxypeptidase catalytic domain-containing protein</fullName>
    </submittedName>
</protein>
<dbReference type="SMART" id="SM00287">
    <property type="entry name" value="SH3b"/>
    <property type="match status" value="2"/>
</dbReference>
<feature type="compositionally biased region" description="Basic and acidic residues" evidence="1">
    <location>
        <begin position="488"/>
        <end position="504"/>
    </location>
</feature>
<evidence type="ECO:0000313" key="3">
    <source>
        <dbReference type="EMBL" id="XAM18623.1"/>
    </source>
</evidence>
<keyword evidence="3" id="KW-0645">Protease</keyword>
<keyword evidence="4" id="KW-1185">Reference proteome</keyword>
<dbReference type="Pfam" id="PF17129">
    <property type="entry name" value="Peptidase_M99_C"/>
    <property type="match status" value="1"/>
</dbReference>
<dbReference type="Proteomes" id="UP001434737">
    <property type="component" value="Chromosome"/>
</dbReference>
<feature type="domain" description="SH3b" evidence="2">
    <location>
        <begin position="513"/>
        <end position="577"/>
    </location>
</feature>
<dbReference type="PROSITE" id="PS51781">
    <property type="entry name" value="SH3B"/>
    <property type="match status" value="1"/>
</dbReference>
<reference evidence="3 4" key="1">
    <citation type="submission" date="2024-02" db="EMBL/GenBank/DDBJ databases">
        <title>Genome and pathogenicity analysis of Helicobacter mastomyrinus isolated from mice.</title>
        <authorList>
            <person name="Zhu L."/>
        </authorList>
    </citation>
    <scope>NUCLEOTIDE SEQUENCE [LARGE SCALE GENOMIC DNA]</scope>
    <source>
        <strain evidence="3 4">Hm-17</strain>
    </source>
</reference>
<name>A0ABZ3F653_9HELI</name>
<dbReference type="InterPro" id="IPR033397">
    <property type="entry name" value="Metallo_peptidase_C"/>
</dbReference>
<dbReference type="RefSeq" id="WP_300450841.1">
    <property type="nucleotide sequence ID" value="NZ_CP145316.1"/>
</dbReference>
<gene>
    <name evidence="3" type="ORF">V3I05_02780</name>
</gene>
<evidence type="ECO:0000256" key="1">
    <source>
        <dbReference type="SAM" id="MobiDB-lite"/>
    </source>
</evidence>
<dbReference type="GO" id="GO:0004180">
    <property type="term" value="F:carboxypeptidase activity"/>
    <property type="evidence" value="ECO:0007669"/>
    <property type="project" value="UniProtKB-KW"/>
</dbReference>
<feature type="region of interest" description="Disordered" evidence="1">
    <location>
        <begin position="476"/>
        <end position="513"/>
    </location>
</feature>
<sequence length="684" mass="77031">MRFFLIFISLIVTFCTLNAENLVRDFALYKLNENDKRAPTLLLMGGIHGDEPGAYYSTDIFMRHYKITKGSVWVVPVVNPHGMFANMRGVYGDMNRKFTALATNDPDYQSIQKIKQLLAEKDIDISLHLHDGSGYWRPQYISNLLNPARWGNCSVIDQPELNGAKYGDLESFVAQMVADINLHILNPLHRYHVHNTHTKAKNNTEQLKALTFFSLSLGKPALTNEASKELDIPTRVYYHLLAIESLLGQLGIGFERDFELNVASVKELLSPALLQIKIEEHITLPLDSLRPFLTHFPLPKNTAPKHIKTQSDSHLLGLVRNTQGNIELKYGSRTISTLIPQYHTFDASLQHIRIKIDEQWQSVPIGSIVYAKDSIEFEPLEDYRINVIGYVKPNDNSPMPDEVGIRIYKKDFIPRYSIDTQALSYRAEIYHKKDILSGIVIISFKNPPKPQSSTYQAIAYTPAPLRESKNIDTAQAASLPPTKPTQKHIKDNKKPRPKNTDEPKPSPQPTELQKIWVASPRGVNVRTKPTTQSPIIAKLPQGTTLQVLESQGKWSKITNNAHIKEGYIISSALTDKIETKITDAVPLPKSPSPIDKKPLDLTIDKSSLKKAESGSPNNAKIIVNIALIRTNPSRNAPVIAKAPLGREMQILSFEGENDEWAKIRYIFGSREINGYVAKRLLKPL</sequence>
<dbReference type="PANTHER" id="PTHR34408">
    <property type="entry name" value="FAMILY PROTEIN, PUTATIVE-RELATED"/>
    <property type="match status" value="1"/>
</dbReference>
<proteinExistence type="predicted"/>
<dbReference type="InterPro" id="IPR052354">
    <property type="entry name" value="Cell_Wall_Dynamics_Protein"/>
</dbReference>
<dbReference type="Pfam" id="PF17130">
    <property type="entry name" value="Peptidase_M99_m"/>
    <property type="match status" value="1"/>
</dbReference>
<dbReference type="InterPro" id="IPR003646">
    <property type="entry name" value="SH3-like_bac-type"/>
</dbReference>
<dbReference type="Gene3D" id="3.40.630.10">
    <property type="entry name" value="Zn peptidases"/>
    <property type="match status" value="1"/>
</dbReference>
<organism evidence="3 4">
    <name type="scientific">Helicobacter mastomyrinus</name>
    <dbReference type="NCBI Taxonomy" id="287948"/>
    <lineage>
        <taxon>Bacteria</taxon>
        <taxon>Pseudomonadati</taxon>
        <taxon>Campylobacterota</taxon>
        <taxon>Epsilonproteobacteria</taxon>
        <taxon>Campylobacterales</taxon>
        <taxon>Helicobacteraceae</taxon>
        <taxon>Helicobacter</taxon>
    </lineage>
</organism>
<dbReference type="InterPro" id="IPR033398">
    <property type="entry name" value="Beta-barrel_M99"/>
</dbReference>
<accession>A0ABZ3F653</accession>
<dbReference type="SUPFAM" id="SSF53187">
    <property type="entry name" value="Zn-dependent exopeptidases"/>
    <property type="match status" value="1"/>
</dbReference>
<dbReference type="CDD" id="cd06243">
    <property type="entry name" value="M14_CP_Csd4-like"/>
    <property type="match status" value="1"/>
</dbReference>
<keyword evidence="3" id="KW-0121">Carboxypeptidase</keyword>
<dbReference type="Pfam" id="PF08239">
    <property type="entry name" value="SH3_3"/>
    <property type="match status" value="2"/>
</dbReference>
<evidence type="ECO:0000259" key="2">
    <source>
        <dbReference type="PROSITE" id="PS51781"/>
    </source>
</evidence>
<keyword evidence="3" id="KW-0378">Hydrolase</keyword>
<dbReference type="InterPro" id="IPR031489">
    <property type="entry name" value="Peptidase_M99"/>
</dbReference>
<dbReference type="Pfam" id="PF17033">
    <property type="entry name" value="Peptidase_M99"/>
    <property type="match status" value="1"/>
</dbReference>
<dbReference type="PANTHER" id="PTHR34408:SF1">
    <property type="entry name" value="GLYCOSYL HYDROLASE FAMILY 19 DOMAIN-CONTAINING PROTEIN HI_1415"/>
    <property type="match status" value="1"/>
</dbReference>
<dbReference type="Gene3D" id="2.30.30.40">
    <property type="entry name" value="SH3 Domains"/>
    <property type="match status" value="2"/>
</dbReference>